<dbReference type="Pfam" id="PF00072">
    <property type="entry name" value="Response_reg"/>
    <property type="match status" value="1"/>
</dbReference>
<accession>A0A3A4NZZ8</accession>
<dbReference type="SMART" id="SM00448">
    <property type="entry name" value="REC"/>
    <property type="match status" value="1"/>
</dbReference>
<protein>
    <submittedName>
        <fullName evidence="5">Response regulator</fullName>
    </submittedName>
</protein>
<feature type="domain" description="Response regulatory" evidence="4">
    <location>
        <begin position="15"/>
        <end position="129"/>
    </location>
</feature>
<dbReference type="GO" id="GO:0000160">
    <property type="term" value="P:phosphorelay signal transduction system"/>
    <property type="evidence" value="ECO:0007669"/>
    <property type="project" value="UniProtKB-KW"/>
</dbReference>
<dbReference type="InterPro" id="IPR001789">
    <property type="entry name" value="Sig_transdc_resp-reg_receiver"/>
</dbReference>
<evidence type="ECO:0000313" key="6">
    <source>
        <dbReference type="Proteomes" id="UP000265882"/>
    </source>
</evidence>
<evidence type="ECO:0000256" key="1">
    <source>
        <dbReference type="ARBA" id="ARBA00022553"/>
    </source>
</evidence>
<dbReference type="EMBL" id="QZKU01000068">
    <property type="protein sequence ID" value="RJP21324.1"/>
    <property type="molecule type" value="Genomic_DNA"/>
</dbReference>
<evidence type="ECO:0000259" key="4">
    <source>
        <dbReference type="PROSITE" id="PS50110"/>
    </source>
</evidence>
<dbReference type="PANTHER" id="PTHR44591:SF14">
    <property type="entry name" value="PROTEIN PILG"/>
    <property type="match status" value="1"/>
</dbReference>
<name>A0A3A4NZZ8_ABYX5</name>
<dbReference type="InterPro" id="IPR050595">
    <property type="entry name" value="Bact_response_regulator"/>
</dbReference>
<dbReference type="Gene3D" id="3.40.50.2300">
    <property type="match status" value="1"/>
</dbReference>
<evidence type="ECO:0000256" key="3">
    <source>
        <dbReference type="PROSITE-ProRule" id="PRU00169"/>
    </source>
</evidence>
<dbReference type="Proteomes" id="UP000265882">
    <property type="component" value="Unassembled WGS sequence"/>
</dbReference>
<feature type="modified residue" description="4-aspartylphosphate" evidence="3">
    <location>
        <position position="64"/>
    </location>
</feature>
<reference evidence="5 6" key="1">
    <citation type="journal article" date="2017" name="ISME J.">
        <title>Energy and carbon metabolisms in a deep terrestrial subsurface fluid microbial community.</title>
        <authorList>
            <person name="Momper L."/>
            <person name="Jungbluth S.P."/>
            <person name="Lee M.D."/>
            <person name="Amend J.P."/>
        </authorList>
    </citation>
    <scope>NUCLEOTIDE SEQUENCE [LARGE SCALE GENOMIC DNA]</scope>
    <source>
        <strain evidence="5">SURF_5</strain>
    </source>
</reference>
<keyword evidence="2" id="KW-0902">Two-component regulatory system</keyword>
<dbReference type="InterPro" id="IPR011006">
    <property type="entry name" value="CheY-like_superfamily"/>
</dbReference>
<sequence length="141" mass="16136">MTGKKAVSPGSEVKKVLLIDDEIESLREIIRFFENNNWKVSTAIDEKEAILELERVDPSLVLLDLVLEKESGFEVLTQIKKMHPETRVIILSKYFDYELVKQAMKAGAIGFVQKGESNRLPSAFRSFLRGQPLEKSLQQRQ</sequence>
<gene>
    <name evidence="5" type="ORF">C4520_09930</name>
</gene>
<organism evidence="5 6">
    <name type="scientific">Abyssobacteria bacterium (strain SURF_5)</name>
    <dbReference type="NCBI Taxonomy" id="2093360"/>
    <lineage>
        <taxon>Bacteria</taxon>
        <taxon>Pseudomonadati</taxon>
        <taxon>Candidatus Hydrogenedentota</taxon>
        <taxon>Candidatus Abyssobacteria</taxon>
    </lineage>
</organism>
<proteinExistence type="predicted"/>
<dbReference type="PANTHER" id="PTHR44591">
    <property type="entry name" value="STRESS RESPONSE REGULATOR PROTEIN 1"/>
    <property type="match status" value="1"/>
</dbReference>
<comment type="caution">
    <text evidence="5">The sequence shown here is derived from an EMBL/GenBank/DDBJ whole genome shotgun (WGS) entry which is preliminary data.</text>
</comment>
<keyword evidence="1 3" id="KW-0597">Phosphoprotein</keyword>
<evidence type="ECO:0000313" key="5">
    <source>
        <dbReference type="EMBL" id="RJP21324.1"/>
    </source>
</evidence>
<dbReference type="SUPFAM" id="SSF52172">
    <property type="entry name" value="CheY-like"/>
    <property type="match status" value="1"/>
</dbReference>
<evidence type="ECO:0000256" key="2">
    <source>
        <dbReference type="ARBA" id="ARBA00023012"/>
    </source>
</evidence>
<dbReference type="PROSITE" id="PS50110">
    <property type="entry name" value="RESPONSE_REGULATORY"/>
    <property type="match status" value="1"/>
</dbReference>
<dbReference type="CDD" id="cd00156">
    <property type="entry name" value="REC"/>
    <property type="match status" value="1"/>
</dbReference>
<dbReference type="AlphaFoldDB" id="A0A3A4NZZ8"/>